<keyword evidence="2" id="KW-1185">Reference proteome</keyword>
<evidence type="ECO:0000313" key="2">
    <source>
        <dbReference type="Proteomes" id="UP000297739"/>
    </source>
</evidence>
<dbReference type="Proteomes" id="UP000297739">
    <property type="component" value="Unassembled WGS sequence"/>
</dbReference>
<accession>A0A4Z0PG81</accession>
<gene>
    <name evidence="1" type="ORF">E5J99_20915</name>
</gene>
<name>A0A4Z0PG81_9BACT</name>
<dbReference type="EMBL" id="SRLD01000103">
    <property type="protein sequence ID" value="TGE11422.1"/>
    <property type="molecule type" value="Genomic_DNA"/>
</dbReference>
<proteinExistence type="predicted"/>
<sequence>MKETIAPLVMMTKADYLALAETRFEALCALERHADFYTFEKEFDQVWTGLGRQVLEQTVGPVPADKRKKTASAAATARLK</sequence>
<reference evidence="1 2" key="1">
    <citation type="submission" date="2019-04" db="EMBL/GenBank/DDBJ databases">
        <authorList>
            <person name="Feng G."/>
            <person name="Zhang J."/>
            <person name="Zhu H."/>
        </authorList>
    </citation>
    <scope>NUCLEOTIDE SEQUENCE [LARGE SCALE GENOMIC DNA]</scope>
    <source>
        <strain evidence="1 2">JCM 17223</strain>
    </source>
</reference>
<organism evidence="1 2">
    <name type="scientific">Hymenobacter elongatus</name>
    <dbReference type="NCBI Taxonomy" id="877208"/>
    <lineage>
        <taxon>Bacteria</taxon>
        <taxon>Pseudomonadati</taxon>
        <taxon>Bacteroidota</taxon>
        <taxon>Cytophagia</taxon>
        <taxon>Cytophagales</taxon>
        <taxon>Hymenobacteraceae</taxon>
        <taxon>Hymenobacter</taxon>
    </lineage>
</organism>
<protein>
    <submittedName>
        <fullName evidence="1">Uncharacterized protein</fullName>
    </submittedName>
</protein>
<comment type="caution">
    <text evidence="1">The sequence shown here is derived from an EMBL/GenBank/DDBJ whole genome shotgun (WGS) entry which is preliminary data.</text>
</comment>
<dbReference type="OrthoDB" id="964945at2"/>
<dbReference type="AlphaFoldDB" id="A0A4Z0PG81"/>
<evidence type="ECO:0000313" key="1">
    <source>
        <dbReference type="EMBL" id="TGE11422.1"/>
    </source>
</evidence>